<dbReference type="EMBL" id="FNSO01000003">
    <property type="protein sequence ID" value="SEB42959.1"/>
    <property type="molecule type" value="Genomic_DNA"/>
</dbReference>
<organism evidence="2 3">
    <name type="scientific">Amycolatopsis tolypomycina</name>
    <dbReference type="NCBI Taxonomy" id="208445"/>
    <lineage>
        <taxon>Bacteria</taxon>
        <taxon>Bacillati</taxon>
        <taxon>Actinomycetota</taxon>
        <taxon>Actinomycetes</taxon>
        <taxon>Pseudonocardiales</taxon>
        <taxon>Pseudonocardiaceae</taxon>
        <taxon>Amycolatopsis</taxon>
    </lineage>
</organism>
<proteinExistence type="predicted"/>
<evidence type="ECO:0000313" key="3">
    <source>
        <dbReference type="Proteomes" id="UP000199622"/>
    </source>
</evidence>
<feature type="signal peptide" evidence="1">
    <location>
        <begin position="1"/>
        <end position="27"/>
    </location>
</feature>
<evidence type="ECO:0000313" key="2">
    <source>
        <dbReference type="EMBL" id="SEB42959.1"/>
    </source>
</evidence>
<accession>A0A1H4J9D6</accession>
<dbReference type="AlphaFoldDB" id="A0A1H4J9D6"/>
<reference evidence="3" key="1">
    <citation type="submission" date="2016-10" db="EMBL/GenBank/DDBJ databases">
        <authorList>
            <person name="Varghese N."/>
            <person name="Submissions S."/>
        </authorList>
    </citation>
    <scope>NUCLEOTIDE SEQUENCE [LARGE SCALE GENOMIC DNA]</scope>
    <source>
        <strain evidence="3">DSM 44544</strain>
    </source>
</reference>
<feature type="chain" id="PRO_5011433716" evidence="1">
    <location>
        <begin position="28"/>
        <end position="182"/>
    </location>
</feature>
<dbReference type="Proteomes" id="UP000199622">
    <property type="component" value="Unassembled WGS sequence"/>
</dbReference>
<dbReference type="OrthoDB" id="3690121at2"/>
<gene>
    <name evidence="2" type="ORF">SAMN04489727_1671</name>
</gene>
<evidence type="ECO:0000256" key="1">
    <source>
        <dbReference type="SAM" id="SignalP"/>
    </source>
</evidence>
<keyword evidence="1" id="KW-0732">Signal</keyword>
<dbReference type="STRING" id="208445.SAMN04489727_1671"/>
<name>A0A1H4J9D6_9PSEU</name>
<protein>
    <submittedName>
        <fullName evidence="2">Uncharacterized protein</fullName>
    </submittedName>
</protein>
<sequence length="182" mass="18336">MSKRILAAAATAAAAMLLTAVPATADAAPVSAVATSPVLGDVIPSGFGDVVFYGVPVRIPQLPETTFGIMAGARDAAGGLTNLVATNETAGSDKAPGFHAVASGMEVDGHDVPTFGYYYGPAAKITGRIWGTTGVAHQARWSEDPNVVVFWFDPGVADPENLQAFDAAGAELPAGNTGVGHG</sequence>
<dbReference type="RefSeq" id="WP_091305231.1">
    <property type="nucleotide sequence ID" value="NZ_FNSO01000003.1"/>
</dbReference>
<keyword evidence="3" id="KW-1185">Reference proteome</keyword>